<reference evidence="2 3" key="1">
    <citation type="journal article" date="2011" name="J. Bacteriol.">
        <title>Complete Genome Sequence of Alicyclobacillus acidocaldarius Strain Tc-4-1.</title>
        <authorList>
            <person name="Chen Y."/>
            <person name="He Y."/>
            <person name="Zhang B."/>
            <person name="Yang J."/>
            <person name="Li W."/>
            <person name="Dong Z."/>
            <person name="Hu S."/>
        </authorList>
    </citation>
    <scope>NUCLEOTIDE SEQUENCE [LARGE SCALE GENOMIC DNA]</scope>
    <source>
        <strain evidence="2 3">Tc-4-1</strain>
    </source>
</reference>
<accession>F8IK58</accession>
<dbReference type="eggNOG" id="COG0412">
    <property type="taxonomic scope" value="Bacteria"/>
</dbReference>
<proteinExistence type="predicted"/>
<dbReference type="PANTHER" id="PTHR46623:SF6">
    <property type="entry name" value="ALPHA_BETA-HYDROLASES SUPERFAMILY PROTEIN"/>
    <property type="match status" value="1"/>
</dbReference>
<dbReference type="HOGENOM" id="CLU_054590_7_2_9"/>
<dbReference type="Proteomes" id="UP000000292">
    <property type="component" value="Chromosome"/>
</dbReference>
<name>F8IK58_ALIAT</name>
<dbReference type="InterPro" id="IPR029058">
    <property type="entry name" value="AB_hydrolase_fold"/>
</dbReference>
<dbReference type="Pfam" id="PF01738">
    <property type="entry name" value="DLH"/>
    <property type="match status" value="1"/>
</dbReference>
<dbReference type="PANTHER" id="PTHR46623">
    <property type="entry name" value="CARBOXYMETHYLENEBUTENOLIDASE-RELATED"/>
    <property type="match status" value="1"/>
</dbReference>
<dbReference type="GO" id="GO:0016787">
    <property type="term" value="F:hydrolase activity"/>
    <property type="evidence" value="ECO:0007669"/>
    <property type="project" value="InterPro"/>
</dbReference>
<gene>
    <name evidence="2" type="ordered locus">TC41_2873</name>
</gene>
<dbReference type="PATRIC" id="fig|1048834.4.peg.2728"/>
<evidence type="ECO:0000313" key="2">
    <source>
        <dbReference type="EMBL" id="AEJ44764.1"/>
    </source>
</evidence>
<dbReference type="AlphaFoldDB" id="F8IK58"/>
<dbReference type="Gene3D" id="3.40.50.1820">
    <property type="entry name" value="alpha/beta hydrolase"/>
    <property type="match status" value="1"/>
</dbReference>
<feature type="domain" description="Dienelactone hydrolase" evidence="1">
    <location>
        <begin position="30"/>
        <end position="274"/>
    </location>
</feature>
<dbReference type="STRING" id="1048834.TC41_2873"/>
<dbReference type="KEGG" id="aad:TC41_2873"/>
<evidence type="ECO:0000259" key="1">
    <source>
        <dbReference type="Pfam" id="PF01738"/>
    </source>
</evidence>
<dbReference type="SUPFAM" id="SSF53474">
    <property type="entry name" value="alpha/beta-Hydrolases"/>
    <property type="match status" value="1"/>
</dbReference>
<dbReference type="InterPro" id="IPR051049">
    <property type="entry name" value="Dienelactone_hydrolase-like"/>
</dbReference>
<dbReference type="InterPro" id="IPR002925">
    <property type="entry name" value="Dienelactn_hydro"/>
</dbReference>
<reference evidence="3" key="2">
    <citation type="submission" date="2011-06" db="EMBL/GenBank/DDBJ databases">
        <title>The complete genome sequence of Alicyclobacillus acidocaldarius sp. Tc-4-1.</title>
        <authorList>
            <person name="Chen Y."/>
            <person name="He Y."/>
            <person name="Dong Z."/>
            <person name="Hu S."/>
        </authorList>
    </citation>
    <scope>NUCLEOTIDE SEQUENCE [LARGE SCALE GENOMIC DNA]</scope>
    <source>
        <strain evidence="3">Tc-4-1</strain>
    </source>
</reference>
<protein>
    <submittedName>
        <fullName evidence="2">Carboxymethylenebutenolidase</fullName>
    </submittedName>
</protein>
<dbReference type="EMBL" id="CP002902">
    <property type="protein sequence ID" value="AEJ44764.1"/>
    <property type="molecule type" value="Genomic_DNA"/>
</dbReference>
<organism evidence="2 3">
    <name type="scientific">Alicyclobacillus acidocaldarius (strain Tc-4-1)</name>
    <name type="common">Bacillus acidocaldarius</name>
    <dbReference type="NCBI Taxonomy" id="1048834"/>
    <lineage>
        <taxon>Bacteria</taxon>
        <taxon>Bacillati</taxon>
        <taxon>Bacillota</taxon>
        <taxon>Bacilli</taxon>
        <taxon>Bacillales</taxon>
        <taxon>Alicyclobacillaceae</taxon>
        <taxon>Alicyclobacillus</taxon>
    </lineage>
</organism>
<evidence type="ECO:0000313" key="3">
    <source>
        <dbReference type="Proteomes" id="UP000000292"/>
    </source>
</evidence>
<sequence length="278" mass="30740">MEVANVALHTEWVRYGENGKYLGYLAHHDRLSDGQPAVIVLQEIWGVDDHIRDVVERFARAGYVALAPDLYAEGGKRKPGLEPEAIEAVKRFLDSVPPQAWHDASERERALETLPEPERTTVRHTFGQLFGGLNLDAYNDHLLAAASFLRDTYRMTKGQPVVSVGFCMGGGLSARLATLDAKLAGAVIFYGQAPSADRIPNIQCPVRGFYASLDPRITDAVPAFAEEMKKAGKDFQYRVYEGAHHAFFNDTRASYHPRAARSAFAEVLTFFNQVTGGV</sequence>